<dbReference type="GO" id="GO:0016887">
    <property type="term" value="F:ATP hydrolysis activity"/>
    <property type="evidence" value="ECO:0007669"/>
    <property type="project" value="InterPro"/>
</dbReference>
<dbReference type="InterPro" id="IPR050093">
    <property type="entry name" value="ABC_SmlMolc_Importer"/>
</dbReference>
<reference evidence="5 6" key="1">
    <citation type="submission" date="2014-06" db="EMBL/GenBank/DDBJ databases">
        <authorList>
            <person name="Ju J."/>
            <person name="Zhang J."/>
        </authorList>
    </citation>
    <scope>NUCLEOTIDE SEQUENCE [LARGE SCALE GENOMIC DNA]</scope>
    <source>
        <strain evidence="5">DmW_045</strain>
    </source>
</reference>
<dbReference type="PANTHER" id="PTHR42781">
    <property type="entry name" value="SPERMIDINE/PUTRESCINE IMPORT ATP-BINDING PROTEIN POTA"/>
    <property type="match status" value="1"/>
</dbReference>
<evidence type="ECO:0000259" key="4">
    <source>
        <dbReference type="PROSITE" id="PS50893"/>
    </source>
</evidence>
<name>A0A252A510_9PROT</name>
<dbReference type="AlphaFoldDB" id="A0A252A510"/>
<dbReference type="GO" id="GO:0015697">
    <property type="term" value="P:quaternary ammonium group transport"/>
    <property type="evidence" value="ECO:0007669"/>
    <property type="project" value="UniProtKB-ARBA"/>
</dbReference>
<evidence type="ECO:0000256" key="2">
    <source>
        <dbReference type="ARBA" id="ARBA00022741"/>
    </source>
</evidence>
<dbReference type="FunFam" id="3.40.50.300:FF:000425">
    <property type="entry name" value="Probable ABC transporter, ATP-binding subunit"/>
    <property type="match status" value="1"/>
</dbReference>
<dbReference type="InterPro" id="IPR017871">
    <property type="entry name" value="ABC_transporter-like_CS"/>
</dbReference>
<sequence>MSILIQNLVRRAPATERRLLDDVTLAVPSGAFVALVGPSGAGKTTLLRAIAGLDHYSSGTIDLDGNRLENLHDRAGKIGFVFQNYALFPHMTVARNISFGLDVLPREQRPTKAEITARVQDLLDLMQLSGMGKAYPARLSGGQRQRVALARALATGPGVLLLDEPFGALDPIVRRAIRTWLRTLHDQLGLTTILVTHDQEEALEVADRIVVMQQGRIVQDASPATLDEAPNTAFVMQFLGEVVSFSGHIKDGVFTPFERGVAPCAVSEKLESGPAELMIRPFEIGLRQGQGAHEQAVELALYSKRQGFCYYSAHLPQRTVPVFIYNTQEEAQKRLACAELEIQRGKLFRDGVRLQSR</sequence>
<dbReference type="GO" id="GO:0005524">
    <property type="term" value="F:ATP binding"/>
    <property type="evidence" value="ECO:0007669"/>
    <property type="project" value="UniProtKB-KW"/>
</dbReference>
<organism evidence="5 6">
    <name type="scientific">Acetobacter orientalis</name>
    <dbReference type="NCBI Taxonomy" id="146474"/>
    <lineage>
        <taxon>Bacteria</taxon>
        <taxon>Pseudomonadati</taxon>
        <taxon>Pseudomonadota</taxon>
        <taxon>Alphaproteobacteria</taxon>
        <taxon>Acetobacterales</taxon>
        <taxon>Acetobacteraceae</taxon>
        <taxon>Acetobacter</taxon>
    </lineage>
</organism>
<dbReference type="PANTHER" id="PTHR42781:SF4">
    <property type="entry name" value="SPERMIDINE_PUTRESCINE IMPORT ATP-BINDING PROTEIN POTA"/>
    <property type="match status" value="1"/>
</dbReference>
<dbReference type="InterPro" id="IPR003439">
    <property type="entry name" value="ABC_transporter-like_ATP-bd"/>
</dbReference>
<feature type="domain" description="ABC transporter" evidence="4">
    <location>
        <begin position="3"/>
        <end position="239"/>
    </location>
</feature>
<dbReference type="SMART" id="SM00382">
    <property type="entry name" value="AAA"/>
    <property type="match status" value="1"/>
</dbReference>
<dbReference type="EMBL" id="JOMO01000011">
    <property type="protein sequence ID" value="OUI84481.1"/>
    <property type="molecule type" value="Genomic_DNA"/>
</dbReference>
<evidence type="ECO:0000256" key="3">
    <source>
        <dbReference type="ARBA" id="ARBA00022840"/>
    </source>
</evidence>
<dbReference type="Proteomes" id="UP000194639">
    <property type="component" value="Unassembled WGS sequence"/>
</dbReference>
<gene>
    <name evidence="5" type="ORF">HK12_00850</name>
</gene>
<evidence type="ECO:0000313" key="6">
    <source>
        <dbReference type="Proteomes" id="UP000194639"/>
    </source>
</evidence>
<dbReference type="RefSeq" id="WP_086551825.1">
    <property type="nucleotide sequence ID" value="NZ_JOMO01000011.1"/>
</dbReference>
<evidence type="ECO:0000313" key="5">
    <source>
        <dbReference type="EMBL" id="OUI84481.1"/>
    </source>
</evidence>
<dbReference type="InterPro" id="IPR003593">
    <property type="entry name" value="AAA+_ATPase"/>
</dbReference>
<dbReference type="Pfam" id="PF00005">
    <property type="entry name" value="ABC_tran"/>
    <property type="match status" value="1"/>
</dbReference>
<dbReference type="InterPro" id="IPR027417">
    <property type="entry name" value="P-loop_NTPase"/>
</dbReference>
<protein>
    <submittedName>
        <fullName evidence="5">Sulfate ABC transporter ATP-binding protein</fullName>
    </submittedName>
</protein>
<evidence type="ECO:0000256" key="1">
    <source>
        <dbReference type="ARBA" id="ARBA00022448"/>
    </source>
</evidence>
<keyword evidence="1" id="KW-0813">Transport</keyword>
<dbReference type="SUPFAM" id="SSF52540">
    <property type="entry name" value="P-loop containing nucleoside triphosphate hydrolases"/>
    <property type="match status" value="1"/>
</dbReference>
<accession>A0A252A510</accession>
<comment type="caution">
    <text evidence="5">The sequence shown here is derived from an EMBL/GenBank/DDBJ whole genome shotgun (WGS) entry which is preliminary data.</text>
</comment>
<dbReference type="PROSITE" id="PS50893">
    <property type="entry name" value="ABC_TRANSPORTER_2"/>
    <property type="match status" value="1"/>
</dbReference>
<dbReference type="Gene3D" id="3.40.50.300">
    <property type="entry name" value="P-loop containing nucleotide triphosphate hydrolases"/>
    <property type="match status" value="1"/>
</dbReference>
<dbReference type="PROSITE" id="PS00211">
    <property type="entry name" value="ABC_TRANSPORTER_1"/>
    <property type="match status" value="1"/>
</dbReference>
<keyword evidence="2" id="KW-0547">Nucleotide-binding</keyword>
<keyword evidence="3 5" id="KW-0067">ATP-binding</keyword>
<proteinExistence type="predicted"/>